<reference evidence="3 4" key="1">
    <citation type="submission" date="2016-11" db="EMBL/GenBank/DDBJ databases">
        <authorList>
            <person name="Jaros S."/>
            <person name="Januszkiewicz K."/>
            <person name="Wedrychowicz H."/>
        </authorList>
    </citation>
    <scope>NUCLEOTIDE SEQUENCE [LARGE SCALE GENOMIC DNA]</scope>
    <source>
        <strain evidence="3 4">DSM 10502</strain>
    </source>
</reference>
<protein>
    <recommendedName>
        <fullName evidence="5">Outer membrane protein (OmpH-like)</fullName>
    </recommendedName>
</protein>
<dbReference type="RefSeq" id="WP_072934219.1">
    <property type="nucleotide sequence ID" value="NZ_FQUG01000002.1"/>
</dbReference>
<keyword evidence="2" id="KW-1133">Transmembrane helix</keyword>
<keyword evidence="1" id="KW-0175">Coiled coil</keyword>
<evidence type="ECO:0008006" key="5">
    <source>
        <dbReference type="Google" id="ProtNLM"/>
    </source>
</evidence>
<organism evidence="3 4">
    <name type="scientific">Schwartzia succinivorans DSM 10502</name>
    <dbReference type="NCBI Taxonomy" id="1123243"/>
    <lineage>
        <taxon>Bacteria</taxon>
        <taxon>Bacillati</taxon>
        <taxon>Bacillota</taxon>
        <taxon>Negativicutes</taxon>
        <taxon>Selenomonadales</taxon>
        <taxon>Selenomonadaceae</taxon>
        <taxon>Schwartzia</taxon>
    </lineage>
</organism>
<feature type="coiled-coil region" evidence="1">
    <location>
        <begin position="171"/>
        <end position="198"/>
    </location>
</feature>
<dbReference type="AlphaFoldDB" id="A0A1M4SCL6"/>
<evidence type="ECO:0000256" key="1">
    <source>
        <dbReference type="SAM" id="Coils"/>
    </source>
</evidence>
<feature type="transmembrane region" description="Helical" evidence="2">
    <location>
        <begin position="14"/>
        <end position="36"/>
    </location>
</feature>
<accession>A0A1M4SCL6</accession>
<keyword evidence="2" id="KW-0472">Membrane</keyword>
<evidence type="ECO:0000256" key="2">
    <source>
        <dbReference type="SAM" id="Phobius"/>
    </source>
</evidence>
<dbReference type="STRING" id="1123243.SAMN02745190_00085"/>
<dbReference type="OrthoDB" id="1664663at2"/>
<keyword evidence="4" id="KW-1185">Reference proteome</keyword>
<keyword evidence="2" id="KW-0812">Transmembrane</keyword>
<dbReference type="EMBL" id="FQUG01000002">
    <property type="protein sequence ID" value="SHE29940.1"/>
    <property type="molecule type" value="Genomic_DNA"/>
</dbReference>
<proteinExistence type="predicted"/>
<sequence length="352" mass="39068">MADEKMPNGTGKKIPGSILIGGAVLLCILTAAAFLFTGNKPVERPAAAVSDAAGIIDVKKAMQAHNAYGQLSALREERERMAVDLAVAQRMVIKLLAPKAEKGPFDAAVRQKVRTEAIHMHGEVVERLDAAEKAEREATRPMLEAARDEINAEYFNEIFNIQLKLDNAKAMRLSEETLQELKNRLHELQMERGRRQIALWRAYEEKIKQHRAELAAREGIQEEDASAQMTERMRAAESAKQSSAQARNVDAMQRNMLDASKLRARIQEKMQMLKAKDQEIAALEAYMLKEIAGKAAKLAAIHHFSIIYSSPAVDVSSISAGWLHNGKVLKKNARVVAGSAQDITDELIRELQ</sequence>
<gene>
    <name evidence="3" type="ORF">SAMN02745190_00085</name>
</gene>
<evidence type="ECO:0000313" key="3">
    <source>
        <dbReference type="EMBL" id="SHE29940.1"/>
    </source>
</evidence>
<dbReference type="Proteomes" id="UP000184404">
    <property type="component" value="Unassembled WGS sequence"/>
</dbReference>
<name>A0A1M4SCL6_9FIRM</name>
<evidence type="ECO:0000313" key="4">
    <source>
        <dbReference type="Proteomes" id="UP000184404"/>
    </source>
</evidence>